<dbReference type="PaxDb" id="273075-Ta1156"/>
<accession>Q9HJ18</accession>
<keyword evidence="1" id="KW-1133">Transmembrane helix</keyword>
<dbReference type="HOGENOM" id="CLU_942587_0_0_2"/>
<keyword evidence="1" id="KW-0472">Membrane</keyword>
<dbReference type="EnsemblBacteria" id="CAC12281">
    <property type="protein sequence ID" value="CAC12281"/>
    <property type="gene ID" value="CAC12281"/>
</dbReference>
<evidence type="ECO:0000313" key="3">
    <source>
        <dbReference type="Proteomes" id="UP000001024"/>
    </source>
</evidence>
<dbReference type="KEGG" id="tac:Ta1156"/>
<evidence type="ECO:0000256" key="1">
    <source>
        <dbReference type="SAM" id="Phobius"/>
    </source>
</evidence>
<name>Q9HJ18_THEAC</name>
<dbReference type="STRING" id="273075.gene:9572377"/>
<dbReference type="AlphaFoldDB" id="Q9HJ18"/>
<evidence type="ECO:0000313" key="2">
    <source>
        <dbReference type="EMBL" id="CAC12281.1"/>
    </source>
</evidence>
<dbReference type="RefSeq" id="WP_010901563.1">
    <property type="nucleotide sequence ID" value="NC_002578.1"/>
</dbReference>
<dbReference type="EMBL" id="AL445066">
    <property type="protein sequence ID" value="CAC12281.1"/>
    <property type="molecule type" value="Genomic_DNA"/>
</dbReference>
<reference evidence="2 3" key="1">
    <citation type="journal article" date="2000" name="Nature">
        <title>The genome sequence of the thermoacidophilic scavenger Thermoplasma acidophilum.</title>
        <authorList>
            <person name="Ruepp A."/>
            <person name="Graml W."/>
            <person name="Santos-Martinez M.L."/>
            <person name="Koretke K.K."/>
            <person name="Volker C."/>
            <person name="Mewes H.W."/>
            <person name="Frishman D."/>
            <person name="Stocker S."/>
            <person name="Lupas A.N."/>
            <person name="Baumeister W."/>
        </authorList>
    </citation>
    <scope>NUCLEOTIDE SEQUENCE [LARGE SCALE GENOMIC DNA]</scope>
    <source>
        <strain evidence="3">ATCC 25905 / DSM 1728 / JCM 9062 / NBRC 15155 / AMRC-C165</strain>
    </source>
</reference>
<sequence length="326" mass="36084">MIINLWNPTYEGIYAAILISYLLGLVHGITPDEHTWPITFSYAVGSYSTKGGAKAGLLFSSGFTLERAVMSEIATLALAGFMLYPYFNSIVYIVVGLVMALSGFYIANKLRYPHIHVLEESLYRVFRIHRGHEDKEKLELEHMENPIMTKVDGEYRPIPLRLAFVHGLIAGFGFGAFALIIYFVIAPNMPVYLGFVPGLMFGLGTMTMQVLAGTAFGLWLTNKKNLTVKGIAYVARGISHFVLSYGGIAFVIAGIATLVFPALWDYQIITGIKIHNLHAIGLPFFLVVISVVVLGYIGYRINLKKAIQLDYVVKRDQGENATKMGS</sequence>
<dbReference type="Proteomes" id="UP000001024">
    <property type="component" value="Chromosome"/>
</dbReference>
<keyword evidence="3" id="KW-1185">Reference proteome</keyword>
<feature type="transmembrane region" description="Helical" evidence="1">
    <location>
        <begin position="241"/>
        <end position="264"/>
    </location>
</feature>
<dbReference type="eggNOG" id="arCOG06008">
    <property type="taxonomic scope" value="Archaea"/>
</dbReference>
<dbReference type="OrthoDB" id="56710at2157"/>
<keyword evidence="1" id="KW-0812">Transmembrane</keyword>
<feature type="transmembrane region" description="Helical" evidence="1">
    <location>
        <begin position="276"/>
        <end position="299"/>
    </location>
</feature>
<feature type="transmembrane region" description="Helical" evidence="1">
    <location>
        <begin position="162"/>
        <end position="185"/>
    </location>
</feature>
<organism evidence="2 3">
    <name type="scientific">Thermoplasma acidophilum (strain ATCC 25905 / DSM 1728 / JCM 9062 / NBRC 15155 / AMRC-C165)</name>
    <dbReference type="NCBI Taxonomy" id="273075"/>
    <lineage>
        <taxon>Archaea</taxon>
        <taxon>Methanobacteriati</taxon>
        <taxon>Thermoplasmatota</taxon>
        <taxon>Thermoplasmata</taxon>
        <taxon>Thermoplasmatales</taxon>
        <taxon>Thermoplasmataceae</taxon>
        <taxon>Thermoplasma</taxon>
    </lineage>
</organism>
<feature type="transmembrane region" description="Helical" evidence="1">
    <location>
        <begin position="191"/>
        <end position="220"/>
    </location>
</feature>
<proteinExistence type="predicted"/>
<protein>
    <submittedName>
        <fullName evidence="2">Hypothetical membrane protein</fullName>
    </submittedName>
</protein>
<dbReference type="InParanoid" id="Q9HJ18"/>
<gene>
    <name evidence="2" type="ordered locus">Ta1156</name>
</gene>
<feature type="transmembrane region" description="Helical" evidence="1">
    <location>
        <begin position="12"/>
        <end position="30"/>
    </location>
</feature>
<feature type="transmembrane region" description="Helical" evidence="1">
    <location>
        <begin position="86"/>
        <end position="107"/>
    </location>
</feature>